<dbReference type="EMBL" id="FMZZ01000027">
    <property type="protein sequence ID" value="SDD99023.1"/>
    <property type="molecule type" value="Genomic_DNA"/>
</dbReference>
<dbReference type="GO" id="GO:0008168">
    <property type="term" value="F:methyltransferase activity"/>
    <property type="evidence" value="ECO:0007669"/>
    <property type="project" value="UniProtKB-KW"/>
</dbReference>
<dbReference type="Gene3D" id="3.40.50.150">
    <property type="entry name" value="Vaccinia Virus protein VP39"/>
    <property type="match status" value="1"/>
</dbReference>
<dbReference type="Proteomes" id="UP000199501">
    <property type="component" value="Unassembled WGS sequence"/>
</dbReference>
<evidence type="ECO:0000313" key="1">
    <source>
        <dbReference type="EMBL" id="SDD99023.1"/>
    </source>
</evidence>
<accession>A0A1G6Z9Q8</accession>
<dbReference type="OrthoDB" id="5175904at2"/>
<dbReference type="Pfam" id="PF04672">
    <property type="entry name" value="Methyltransf_19"/>
    <property type="match status" value="1"/>
</dbReference>
<gene>
    <name evidence="1" type="ORF">SAMN05216174_1277</name>
</gene>
<dbReference type="InterPro" id="IPR006764">
    <property type="entry name" value="SAM_dep_MeTrfase_SAV2177_type"/>
</dbReference>
<dbReference type="AlphaFoldDB" id="A0A1G6Z9Q8"/>
<dbReference type="STRING" id="1271860.SAMN05216174_1277"/>
<keyword evidence="1" id="KW-0489">Methyltransferase</keyword>
<name>A0A1G6Z9Q8_9PSEU</name>
<organism evidence="1 2">
    <name type="scientific">Actinokineospora iranica</name>
    <dbReference type="NCBI Taxonomy" id="1271860"/>
    <lineage>
        <taxon>Bacteria</taxon>
        <taxon>Bacillati</taxon>
        <taxon>Actinomycetota</taxon>
        <taxon>Actinomycetes</taxon>
        <taxon>Pseudonocardiales</taxon>
        <taxon>Pseudonocardiaceae</taxon>
        <taxon>Actinokineospora</taxon>
    </lineage>
</organism>
<protein>
    <submittedName>
        <fullName evidence="1">S-adenosyl methyltransferase</fullName>
    </submittedName>
</protein>
<dbReference type="SUPFAM" id="SSF53335">
    <property type="entry name" value="S-adenosyl-L-methionine-dependent methyltransferases"/>
    <property type="match status" value="1"/>
</dbReference>
<keyword evidence="1" id="KW-0808">Transferase</keyword>
<evidence type="ECO:0000313" key="2">
    <source>
        <dbReference type="Proteomes" id="UP000199501"/>
    </source>
</evidence>
<dbReference type="RefSeq" id="WP_091457827.1">
    <property type="nucleotide sequence ID" value="NZ_FMZZ01000027.1"/>
</dbReference>
<sequence length="280" mass="31450">MPRADRSCWDEVPQVTALDFDTPNQARLIDAFLDGRDNYPADREVVQRVERIAPGIKQLVKDHRAWVGRALRMLAVQRHMDQFLDLGSGLPTNDNTHQIVQRHRPDARVVYVDTDPVVLAHGRAVLEENDHTHIVDVDFTDAARAVADPEISRRIDFTRPVTVMMTGIIHHILDDAQAHATVRSWVDAVPSGSYLIFSHQLVPADGGERTVLVRDLEAAFAGTKVALVHRELSTLENYFDGLEMVPPGLVHLHEWWPDGPRMAPLRPVHWTALGGVARKP</sequence>
<reference evidence="2" key="1">
    <citation type="submission" date="2016-10" db="EMBL/GenBank/DDBJ databases">
        <authorList>
            <person name="Varghese N."/>
            <person name="Submissions S."/>
        </authorList>
    </citation>
    <scope>NUCLEOTIDE SEQUENCE [LARGE SCALE GENOMIC DNA]</scope>
    <source>
        <strain evidence="2">IBRC-M 10403</strain>
    </source>
</reference>
<dbReference type="PIRSF" id="PIRSF017393">
    <property type="entry name" value="MTase_SAV2177"/>
    <property type="match status" value="1"/>
</dbReference>
<dbReference type="InterPro" id="IPR029063">
    <property type="entry name" value="SAM-dependent_MTases_sf"/>
</dbReference>
<proteinExistence type="predicted"/>
<dbReference type="GO" id="GO:0032259">
    <property type="term" value="P:methylation"/>
    <property type="evidence" value="ECO:0007669"/>
    <property type="project" value="UniProtKB-KW"/>
</dbReference>
<keyword evidence="2" id="KW-1185">Reference proteome</keyword>